<dbReference type="EMBL" id="OV121132">
    <property type="protein sequence ID" value="CAH0547168.1"/>
    <property type="molecule type" value="Genomic_DNA"/>
</dbReference>
<dbReference type="AlphaFoldDB" id="A0A9P0AQP5"/>
<dbReference type="PROSITE" id="PS50262">
    <property type="entry name" value="G_PROTEIN_RECEP_F1_2"/>
    <property type="match status" value="1"/>
</dbReference>
<feature type="transmembrane region" description="Helical" evidence="6">
    <location>
        <begin position="55"/>
        <end position="73"/>
    </location>
</feature>
<name>A0A9P0AQP5_BRAAE</name>
<evidence type="ECO:0000313" key="8">
    <source>
        <dbReference type="EMBL" id="CAH0547168.1"/>
    </source>
</evidence>
<dbReference type="InterPro" id="IPR017452">
    <property type="entry name" value="GPCR_Rhodpsn_7TM"/>
</dbReference>
<dbReference type="PANTHER" id="PTHR46273">
    <property type="entry name" value="MYOSUPPRESSIN RECEPTOR 1, ISOFORM B-RELATED"/>
    <property type="match status" value="1"/>
</dbReference>
<keyword evidence="5 6" id="KW-0472">Membrane</keyword>
<accession>A0A9P0AQP5</accession>
<dbReference type="InterPro" id="IPR000276">
    <property type="entry name" value="GPCR_Rhodpsn"/>
</dbReference>
<feature type="transmembrane region" description="Helical" evidence="6">
    <location>
        <begin position="280"/>
        <end position="305"/>
    </location>
</feature>
<evidence type="ECO:0000256" key="2">
    <source>
        <dbReference type="ARBA" id="ARBA00010663"/>
    </source>
</evidence>
<evidence type="ECO:0000256" key="3">
    <source>
        <dbReference type="ARBA" id="ARBA00022692"/>
    </source>
</evidence>
<sequence length="375" mass="43256">MANNVTYCDLKVFHKGFSKYSEYMVFIVCISGCILNCFNIVVLSRKQMRCPTNSILLSLAVADILVMLEYMPFSYLTAKGPDYSAYYYSYYFAVYIILHAIFSQSFHFISCCITIILALWRYIAVKFPANNKKWCSPRITMWTIFLTYTLCPYICVPILLSSTVSNTVAYVDKNNNILGLKEVGNNTENLTKVKLFYANSNESIFKPISLFIYGVVVKLVPCILLTVLSILIIIELLATKERRRKLMAPTTGKEGNSMIKKKVNQRFLEKEKQAYRTTKMLLVILMLFLSVEFPQAIYGLLNHIIGDVFQIECYQPIGGFLDLIALLYCSINFFLYCIMSQKFREVFKEIFFPYIPGFRKSKCQWSTTVSTMVEL</sequence>
<dbReference type="PRINTS" id="PR00237">
    <property type="entry name" value="GPCRRHODOPSN"/>
</dbReference>
<dbReference type="Pfam" id="PF10324">
    <property type="entry name" value="7TM_GPCR_Srw"/>
    <property type="match status" value="1"/>
</dbReference>
<protein>
    <recommendedName>
        <fullName evidence="7">G-protein coupled receptors family 1 profile domain-containing protein</fullName>
    </recommendedName>
</protein>
<comment type="similarity">
    <text evidence="2">Belongs to the G-protein coupled receptor 1 family.</text>
</comment>
<keyword evidence="3 6" id="KW-0812">Transmembrane</keyword>
<evidence type="ECO:0000256" key="4">
    <source>
        <dbReference type="ARBA" id="ARBA00022989"/>
    </source>
</evidence>
<feature type="transmembrane region" description="Helical" evidence="6">
    <location>
        <begin position="23"/>
        <end position="43"/>
    </location>
</feature>
<keyword evidence="4 6" id="KW-1133">Transmembrane helix</keyword>
<organism evidence="8 9">
    <name type="scientific">Brassicogethes aeneus</name>
    <name type="common">Rape pollen beetle</name>
    <name type="synonym">Meligethes aeneus</name>
    <dbReference type="NCBI Taxonomy" id="1431903"/>
    <lineage>
        <taxon>Eukaryota</taxon>
        <taxon>Metazoa</taxon>
        <taxon>Ecdysozoa</taxon>
        <taxon>Arthropoda</taxon>
        <taxon>Hexapoda</taxon>
        <taxon>Insecta</taxon>
        <taxon>Pterygota</taxon>
        <taxon>Neoptera</taxon>
        <taxon>Endopterygota</taxon>
        <taxon>Coleoptera</taxon>
        <taxon>Polyphaga</taxon>
        <taxon>Cucujiformia</taxon>
        <taxon>Nitidulidae</taxon>
        <taxon>Meligethinae</taxon>
        <taxon>Brassicogethes</taxon>
    </lineage>
</organism>
<dbReference type="PANTHER" id="PTHR46273:SF4">
    <property type="entry name" value="AT19640P"/>
    <property type="match status" value="1"/>
</dbReference>
<reference evidence="8" key="1">
    <citation type="submission" date="2021-12" db="EMBL/GenBank/DDBJ databases">
        <authorList>
            <person name="King R."/>
        </authorList>
    </citation>
    <scope>NUCLEOTIDE SEQUENCE</scope>
</reference>
<dbReference type="Proteomes" id="UP001154078">
    <property type="component" value="Chromosome 1"/>
</dbReference>
<dbReference type="OrthoDB" id="5864054at2759"/>
<dbReference type="GO" id="GO:0005886">
    <property type="term" value="C:plasma membrane"/>
    <property type="evidence" value="ECO:0007669"/>
    <property type="project" value="TreeGrafter"/>
</dbReference>
<feature type="domain" description="G-protein coupled receptors family 1 profile" evidence="7">
    <location>
        <begin position="35"/>
        <end position="336"/>
    </location>
</feature>
<dbReference type="InterPro" id="IPR019427">
    <property type="entry name" value="7TM_GPCR_serpentine_rcpt_Srw"/>
</dbReference>
<evidence type="ECO:0000256" key="6">
    <source>
        <dbReference type="SAM" id="Phobius"/>
    </source>
</evidence>
<proteinExistence type="inferred from homology"/>
<keyword evidence="9" id="KW-1185">Reference proteome</keyword>
<feature type="transmembrane region" description="Helical" evidence="6">
    <location>
        <begin position="210"/>
        <end position="237"/>
    </location>
</feature>
<dbReference type="InterPro" id="IPR053219">
    <property type="entry name" value="GPCR_Dmsr-1"/>
</dbReference>
<evidence type="ECO:0000256" key="1">
    <source>
        <dbReference type="ARBA" id="ARBA00004370"/>
    </source>
</evidence>
<comment type="subcellular location">
    <subcellularLocation>
        <location evidence="1">Membrane</location>
    </subcellularLocation>
</comment>
<gene>
    <name evidence="8" type="ORF">MELIAE_LOCUS1206</name>
</gene>
<dbReference type="Gene3D" id="1.20.1070.10">
    <property type="entry name" value="Rhodopsin 7-helix transmembrane proteins"/>
    <property type="match status" value="1"/>
</dbReference>
<feature type="transmembrane region" description="Helical" evidence="6">
    <location>
        <begin position="317"/>
        <end position="338"/>
    </location>
</feature>
<evidence type="ECO:0000256" key="5">
    <source>
        <dbReference type="ARBA" id="ARBA00023136"/>
    </source>
</evidence>
<feature type="transmembrane region" description="Helical" evidence="6">
    <location>
        <begin position="141"/>
        <end position="160"/>
    </location>
</feature>
<dbReference type="CDD" id="cd14978">
    <property type="entry name" value="7tmA_FMRFamide_R-like"/>
    <property type="match status" value="1"/>
</dbReference>
<dbReference type="GO" id="GO:0008528">
    <property type="term" value="F:G protein-coupled peptide receptor activity"/>
    <property type="evidence" value="ECO:0007669"/>
    <property type="project" value="InterPro"/>
</dbReference>
<evidence type="ECO:0000313" key="9">
    <source>
        <dbReference type="Proteomes" id="UP001154078"/>
    </source>
</evidence>
<feature type="transmembrane region" description="Helical" evidence="6">
    <location>
        <begin position="93"/>
        <end position="120"/>
    </location>
</feature>
<dbReference type="SUPFAM" id="SSF81321">
    <property type="entry name" value="Family A G protein-coupled receptor-like"/>
    <property type="match status" value="1"/>
</dbReference>
<evidence type="ECO:0000259" key="7">
    <source>
        <dbReference type="PROSITE" id="PS50262"/>
    </source>
</evidence>